<name>A0AAE1E7G8_9GAST</name>
<evidence type="ECO:0000313" key="3">
    <source>
        <dbReference type="Proteomes" id="UP001283361"/>
    </source>
</evidence>
<sequence length="303" mass="33761">SLIDGYSAHGHAERGELPLSECISYQRTVPAHVHVRGFAVFPRRPRPRHGDYSSTASTTDSVSAAGPEPTHPERGRRLLFLHSFGSTRSVVLRRRHDHHQQQQRPAGQEQHHHQQQRHNSANGAIFADGFILHTAPYSEPSIPSSSVPVLTSKLTYTSVPSTVPAMIFDEIYYYLVDDFGLSADMGVMHRDAQEEDHTGTTITYTAKISGQDNVHLMSVRVPQIIKFDSEVTTIFIDMTDEVVVIKGEKSMRTTQGMSAISRRPCMINNEFTDDAINQLKMLFSMLGNTPQLTKPCIEVQPGA</sequence>
<keyword evidence="3" id="KW-1185">Reference proteome</keyword>
<comment type="caution">
    <text evidence="2">The sequence shown here is derived from an EMBL/GenBank/DDBJ whole genome shotgun (WGS) entry which is preliminary data.</text>
</comment>
<dbReference type="AlphaFoldDB" id="A0AAE1E7G8"/>
<feature type="compositionally biased region" description="Low complexity" evidence="1">
    <location>
        <begin position="53"/>
        <end position="65"/>
    </location>
</feature>
<dbReference type="EMBL" id="JAWDGP010000812">
    <property type="protein sequence ID" value="KAK3797056.1"/>
    <property type="molecule type" value="Genomic_DNA"/>
</dbReference>
<evidence type="ECO:0000313" key="2">
    <source>
        <dbReference type="EMBL" id="KAK3797056.1"/>
    </source>
</evidence>
<feature type="region of interest" description="Disordered" evidence="1">
    <location>
        <begin position="42"/>
        <end position="76"/>
    </location>
</feature>
<feature type="non-terminal residue" evidence="2">
    <location>
        <position position="1"/>
    </location>
</feature>
<accession>A0AAE1E7G8</accession>
<evidence type="ECO:0000256" key="1">
    <source>
        <dbReference type="SAM" id="MobiDB-lite"/>
    </source>
</evidence>
<organism evidence="2 3">
    <name type="scientific">Elysia crispata</name>
    <name type="common">lettuce slug</name>
    <dbReference type="NCBI Taxonomy" id="231223"/>
    <lineage>
        <taxon>Eukaryota</taxon>
        <taxon>Metazoa</taxon>
        <taxon>Spiralia</taxon>
        <taxon>Lophotrochozoa</taxon>
        <taxon>Mollusca</taxon>
        <taxon>Gastropoda</taxon>
        <taxon>Heterobranchia</taxon>
        <taxon>Euthyneura</taxon>
        <taxon>Panpulmonata</taxon>
        <taxon>Sacoglossa</taxon>
        <taxon>Placobranchoidea</taxon>
        <taxon>Plakobranchidae</taxon>
        <taxon>Elysia</taxon>
    </lineage>
</organism>
<dbReference type="Proteomes" id="UP001283361">
    <property type="component" value="Unassembled WGS sequence"/>
</dbReference>
<protein>
    <submittedName>
        <fullName evidence="2">Uncharacterized protein</fullName>
    </submittedName>
</protein>
<proteinExistence type="predicted"/>
<gene>
    <name evidence="2" type="ORF">RRG08_067327</name>
</gene>
<reference evidence="2" key="1">
    <citation type="journal article" date="2023" name="G3 (Bethesda)">
        <title>A reference genome for the long-term kleptoplast-retaining sea slug Elysia crispata morphotype clarki.</title>
        <authorList>
            <person name="Eastman K.E."/>
            <person name="Pendleton A.L."/>
            <person name="Shaikh M.A."/>
            <person name="Suttiyut T."/>
            <person name="Ogas R."/>
            <person name="Tomko P."/>
            <person name="Gavelis G."/>
            <person name="Widhalm J.R."/>
            <person name="Wisecaver J.H."/>
        </authorList>
    </citation>
    <scope>NUCLEOTIDE SEQUENCE</scope>
    <source>
        <strain evidence="2">ECLA1</strain>
    </source>
</reference>
<feature type="region of interest" description="Disordered" evidence="1">
    <location>
        <begin position="94"/>
        <end position="119"/>
    </location>
</feature>